<dbReference type="Gene3D" id="3.30.160.240">
    <property type="entry name" value="Rv1738"/>
    <property type="match status" value="1"/>
</dbReference>
<protein>
    <recommendedName>
        <fullName evidence="3">DUF1876 domain-containing protein</fullName>
    </recommendedName>
</protein>
<dbReference type="RefSeq" id="WP_072946265.1">
    <property type="nucleotide sequence ID" value="NZ_FNSV01000002.1"/>
</dbReference>
<dbReference type="InterPro" id="IPR015057">
    <property type="entry name" value="Rv2632c-like"/>
</dbReference>
<reference evidence="2" key="1">
    <citation type="submission" date="2016-10" db="EMBL/GenBank/DDBJ databases">
        <authorList>
            <person name="Varghese N."/>
            <person name="Submissions S."/>
        </authorList>
    </citation>
    <scope>NUCLEOTIDE SEQUENCE [LARGE SCALE GENOMIC DNA]</scope>
    <source>
        <strain evidence="2">DSM 44498</strain>
    </source>
</reference>
<name>A0A1H4IAR4_9NOCA</name>
<dbReference type="Proteomes" id="UP000183561">
    <property type="component" value="Unassembled WGS sequence"/>
</dbReference>
<sequence>MNEQQWSVDVRLDEHMADGSEMSVSARARLVGLDGVTLEGAGRARLFARHSTAVTISKKVAVARALADLSHRLLRSAADEEAVARRANRAAQEIGSPAQPDIG</sequence>
<dbReference type="Pfam" id="PF08962">
    <property type="entry name" value="Rv2632c-like"/>
    <property type="match status" value="1"/>
</dbReference>
<keyword evidence="2" id="KW-1185">Reference proteome</keyword>
<dbReference type="InterPro" id="IPR038070">
    <property type="entry name" value="Rv2632c-like_sf"/>
</dbReference>
<organism evidence="1 2">
    <name type="scientific">Rhodococcus koreensis</name>
    <dbReference type="NCBI Taxonomy" id="99653"/>
    <lineage>
        <taxon>Bacteria</taxon>
        <taxon>Bacillati</taxon>
        <taxon>Actinomycetota</taxon>
        <taxon>Actinomycetes</taxon>
        <taxon>Mycobacteriales</taxon>
        <taxon>Nocardiaceae</taxon>
        <taxon>Rhodococcus</taxon>
    </lineage>
</organism>
<gene>
    <name evidence="1" type="ORF">SAMN04490239_0268</name>
</gene>
<dbReference type="SUPFAM" id="SSF143212">
    <property type="entry name" value="Rv2632c-like"/>
    <property type="match status" value="1"/>
</dbReference>
<evidence type="ECO:0000313" key="2">
    <source>
        <dbReference type="Proteomes" id="UP000183561"/>
    </source>
</evidence>
<dbReference type="OrthoDB" id="4828144at2"/>
<dbReference type="EMBL" id="FNSV01000002">
    <property type="protein sequence ID" value="SEB31020.1"/>
    <property type="molecule type" value="Genomic_DNA"/>
</dbReference>
<proteinExistence type="predicted"/>
<dbReference type="AlphaFoldDB" id="A0A1H4IAR4"/>
<evidence type="ECO:0000313" key="1">
    <source>
        <dbReference type="EMBL" id="SEB31020.1"/>
    </source>
</evidence>
<evidence type="ECO:0008006" key="3">
    <source>
        <dbReference type="Google" id="ProtNLM"/>
    </source>
</evidence>
<accession>A0A1H4IAR4</accession>